<accession>A0A1V1NXS9</accession>
<reference evidence="2" key="1">
    <citation type="submission" date="2012-11" db="EMBL/GenBank/DDBJ databases">
        <authorList>
            <person name="Lucero-Rivera Y.E."/>
            <person name="Tovar-Ramirez D."/>
        </authorList>
    </citation>
    <scope>NUCLEOTIDE SEQUENCE [LARGE SCALE GENOMIC DNA]</scope>
    <source>
        <strain evidence="2">Araruama</strain>
    </source>
</reference>
<evidence type="ECO:0000313" key="2">
    <source>
        <dbReference type="Proteomes" id="UP000189670"/>
    </source>
</evidence>
<proteinExistence type="predicted"/>
<dbReference type="AlphaFoldDB" id="A0A1V1NXS9"/>
<protein>
    <submittedName>
        <fullName evidence="1">Uncharacterized protein</fullName>
    </submittedName>
</protein>
<feature type="non-terminal residue" evidence="1">
    <location>
        <position position="1"/>
    </location>
</feature>
<dbReference type="SUPFAM" id="SSF52540">
    <property type="entry name" value="P-loop containing nucleoside triphosphate hydrolases"/>
    <property type="match status" value="1"/>
</dbReference>
<dbReference type="EMBL" id="ATBP01001432">
    <property type="protein sequence ID" value="ETR67345.1"/>
    <property type="molecule type" value="Genomic_DNA"/>
</dbReference>
<dbReference type="InterPro" id="IPR027417">
    <property type="entry name" value="P-loop_NTPase"/>
</dbReference>
<comment type="caution">
    <text evidence="1">The sequence shown here is derived from an EMBL/GenBank/DDBJ whole genome shotgun (WGS) entry which is preliminary data.</text>
</comment>
<dbReference type="Proteomes" id="UP000189670">
    <property type="component" value="Unassembled WGS sequence"/>
</dbReference>
<name>A0A1V1NXS9_9BACT</name>
<sequence>QLHPIIFFDHFLPYICAEMSPQKCIIVFDECDAVKDINDDMNRKNYQNKPFASFINAFIDHIKKFEYPVKIIIAIGADYQLTAHMNYDRKIELNCLSKQDCIEMIQRLSFDSVFFENDTLEIIFQLTNGEIKSYQKKRTKKLAKQQW</sequence>
<gene>
    <name evidence="1" type="ORF">OMM_11705</name>
</gene>
<organism evidence="1 2">
    <name type="scientific">Candidatus Magnetoglobus multicellularis str. Araruama</name>
    <dbReference type="NCBI Taxonomy" id="890399"/>
    <lineage>
        <taxon>Bacteria</taxon>
        <taxon>Pseudomonadati</taxon>
        <taxon>Thermodesulfobacteriota</taxon>
        <taxon>Desulfobacteria</taxon>
        <taxon>Desulfobacterales</taxon>
        <taxon>Desulfobacteraceae</taxon>
        <taxon>Candidatus Magnetoglobus</taxon>
    </lineage>
</organism>
<evidence type="ECO:0000313" key="1">
    <source>
        <dbReference type="EMBL" id="ETR67345.1"/>
    </source>
</evidence>